<dbReference type="Proteomes" id="UP000790709">
    <property type="component" value="Unassembled WGS sequence"/>
</dbReference>
<name>A0ACB8BR41_9AGAM</name>
<dbReference type="EMBL" id="MU266357">
    <property type="protein sequence ID" value="KAH7928094.1"/>
    <property type="molecule type" value="Genomic_DNA"/>
</dbReference>
<sequence length="66" mass="7346">MFFKLNQATATAGLFAIALPHITVASDIIIPHPVPVHSHFHYKLRAHKGTDQTGYYQDFSHPFEGG</sequence>
<keyword evidence="2" id="KW-1185">Reference proteome</keyword>
<evidence type="ECO:0000313" key="1">
    <source>
        <dbReference type="EMBL" id="KAH7928094.1"/>
    </source>
</evidence>
<reference evidence="1" key="1">
    <citation type="journal article" date="2021" name="New Phytol.">
        <title>Evolutionary innovations through gain and loss of genes in the ectomycorrhizal Boletales.</title>
        <authorList>
            <person name="Wu G."/>
            <person name="Miyauchi S."/>
            <person name="Morin E."/>
            <person name="Kuo A."/>
            <person name="Drula E."/>
            <person name="Varga T."/>
            <person name="Kohler A."/>
            <person name="Feng B."/>
            <person name="Cao Y."/>
            <person name="Lipzen A."/>
            <person name="Daum C."/>
            <person name="Hundley H."/>
            <person name="Pangilinan J."/>
            <person name="Johnson J."/>
            <person name="Barry K."/>
            <person name="LaButti K."/>
            <person name="Ng V."/>
            <person name="Ahrendt S."/>
            <person name="Min B."/>
            <person name="Choi I.G."/>
            <person name="Park H."/>
            <person name="Plett J.M."/>
            <person name="Magnuson J."/>
            <person name="Spatafora J.W."/>
            <person name="Nagy L.G."/>
            <person name="Henrissat B."/>
            <person name="Grigoriev I.V."/>
            <person name="Yang Z.L."/>
            <person name="Xu J."/>
            <person name="Martin F.M."/>
        </authorList>
    </citation>
    <scope>NUCLEOTIDE SEQUENCE</scope>
    <source>
        <strain evidence="1">KUC20120723A-06</strain>
    </source>
</reference>
<proteinExistence type="predicted"/>
<organism evidence="1 2">
    <name type="scientific">Leucogyrophana mollusca</name>
    <dbReference type="NCBI Taxonomy" id="85980"/>
    <lineage>
        <taxon>Eukaryota</taxon>
        <taxon>Fungi</taxon>
        <taxon>Dikarya</taxon>
        <taxon>Basidiomycota</taxon>
        <taxon>Agaricomycotina</taxon>
        <taxon>Agaricomycetes</taxon>
        <taxon>Agaricomycetidae</taxon>
        <taxon>Boletales</taxon>
        <taxon>Boletales incertae sedis</taxon>
        <taxon>Leucogyrophana</taxon>
    </lineage>
</organism>
<accession>A0ACB8BR41</accession>
<gene>
    <name evidence="1" type="ORF">BV22DRAFT_1031093</name>
</gene>
<comment type="caution">
    <text evidence="1">The sequence shown here is derived from an EMBL/GenBank/DDBJ whole genome shotgun (WGS) entry which is preliminary data.</text>
</comment>
<evidence type="ECO:0000313" key="2">
    <source>
        <dbReference type="Proteomes" id="UP000790709"/>
    </source>
</evidence>
<protein>
    <submittedName>
        <fullName evidence="1">Uncharacterized protein</fullName>
    </submittedName>
</protein>